<organism evidence="1 2">
    <name type="scientific">Adhaeribacter terrigena</name>
    <dbReference type="NCBI Taxonomy" id="2793070"/>
    <lineage>
        <taxon>Bacteria</taxon>
        <taxon>Pseudomonadati</taxon>
        <taxon>Bacteroidota</taxon>
        <taxon>Cytophagia</taxon>
        <taxon>Cytophagales</taxon>
        <taxon>Hymenobacteraceae</taxon>
        <taxon>Adhaeribacter</taxon>
    </lineage>
</organism>
<sequence>MRFQPTFGAMPAATLNKISPGSFLKRFLKINLYTLGRLLPNLVKPAPRNEDLSGKIWLYVVSQNNYDALHFLKEQLPETVFVAGQNKQIGRYNQQVNRLSLRWKFFYTARFFLPVFLGLFKMHGSKAIRFFDLIFVSIGYYEAYLKHLQKHRPRAIVFANDHNDDSRAMLLAANKLNIPTVYIQHATVSTAFPPLEFTLSLLEGQDALDKYRQCGPVQGEVKLIGMPKADKFMQFRNFKTTLKNVGIAGNLMDEYDALKATILQLVLRFPDLEFTFRPHPGDARDFSFVTGKNAMFSSPKSEGAFEFLKNQDLLVAAESSIHLEAALLNIPGIYFRLGANNFYDYYGFVKTGLIAEAATEKELFSLVQQYQQDRPEVYQKAAYYNATIGTENEGKSDALAVQYLQEFLQKTLPFQA</sequence>
<name>A0ABS1C307_9BACT</name>
<proteinExistence type="predicted"/>
<accession>A0ABS1C307</accession>
<protein>
    <recommendedName>
        <fullName evidence="3">CDP-Glycerol:Poly(Glycerophosphate) glycerophosphotransferase</fullName>
    </recommendedName>
</protein>
<comment type="caution">
    <text evidence="1">The sequence shown here is derived from an EMBL/GenBank/DDBJ whole genome shotgun (WGS) entry which is preliminary data.</text>
</comment>
<dbReference type="Gene3D" id="3.40.50.12580">
    <property type="match status" value="1"/>
</dbReference>
<gene>
    <name evidence="1" type="ORF">I5M27_12345</name>
</gene>
<dbReference type="EMBL" id="JAEHFX010000006">
    <property type="protein sequence ID" value="MBK0403782.1"/>
    <property type="molecule type" value="Genomic_DNA"/>
</dbReference>
<evidence type="ECO:0000313" key="2">
    <source>
        <dbReference type="Proteomes" id="UP000644147"/>
    </source>
</evidence>
<keyword evidence="2" id="KW-1185">Reference proteome</keyword>
<evidence type="ECO:0008006" key="3">
    <source>
        <dbReference type="Google" id="ProtNLM"/>
    </source>
</evidence>
<dbReference type="SUPFAM" id="SSF53756">
    <property type="entry name" value="UDP-Glycosyltransferase/glycogen phosphorylase"/>
    <property type="match status" value="1"/>
</dbReference>
<evidence type="ECO:0000313" key="1">
    <source>
        <dbReference type="EMBL" id="MBK0403782.1"/>
    </source>
</evidence>
<dbReference type="Proteomes" id="UP000644147">
    <property type="component" value="Unassembled WGS sequence"/>
</dbReference>
<dbReference type="InterPro" id="IPR043148">
    <property type="entry name" value="TagF_C"/>
</dbReference>
<reference evidence="1 2" key="1">
    <citation type="submission" date="2020-12" db="EMBL/GenBank/DDBJ databases">
        <title>Bacterial novel species Adhaeribacter sp. BT258 isolated from soil.</title>
        <authorList>
            <person name="Jung H.-Y."/>
        </authorList>
    </citation>
    <scope>NUCLEOTIDE SEQUENCE [LARGE SCALE GENOMIC DNA]</scope>
    <source>
        <strain evidence="1 2">BT258</strain>
    </source>
</reference>